<reference evidence="1 2" key="1">
    <citation type="journal article" date="2020" name="ISME J.">
        <title>Comparative genomics reveals insights into cyanobacterial evolution and habitat adaptation.</title>
        <authorList>
            <person name="Chen M.Y."/>
            <person name="Teng W.K."/>
            <person name="Zhao L."/>
            <person name="Hu C.X."/>
            <person name="Zhou Y.K."/>
            <person name="Han B.P."/>
            <person name="Song L.R."/>
            <person name="Shu W.S."/>
        </authorList>
    </citation>
    <scope>NUCLEOTIDE SEQUENCE [LARGE SCALE GENOMIC DNA]</scope>
    <source>
        <strain evidence="1 2">FACHB-838</strain>
    </source>
</reference>
<accession>A0ABR8E1U3</accession>
<protein>
    <submittedName>
        <fullName evidence="1">Uncharacterized protein</fullName>
    </submittedName>
</protein>
<gene>
    <name evidence="1" type="ORF">H6G97_41055</name>
</gene>
<evidence type="ECO:0000313" key="2">
    <source>
        <dbReference type="Proteomes" id="UP000623440"/>
    </source>
</evidence>
<comment type="caution">
    <text evidence="1">The sequence shown here is derived from an EMBL/GenBank/DDBJ whole genome shotgun (WGS) entry which is preliminary data.</text>
</comment>
<keyword evidence="2" id="KW-1185">Reference proteome</keyword>
<dbReference type="EMBL" id="JACJSI010000276">
    <property type="protein sequence ID" value="MBD2535448.1"/>
    <property type="molecule type" value="Genomic_DNA"/>
</dbReference>
<organism evidence="1 2">
    <name type="scientific">Nostoc flagelliforme FACHB-838</name>
    <dbReference type="NCBI Taxonomy" id="2692904"/>
    <lineage>
        <taxon>Bacteria</taxon>
        <taxon>Bacillati</taxon>
        <taxon>Cyanobacteriota</taxon>
        <taxon>Cyanophyceae</taxon>
        <taxon>Nostocales</taxon>
        <taxon>Nostocaceae</taxon>
        <taxon>Nostoc</taxon>
    </lineage>
</organism>
<proteinExistence type="predicted"/>
<sequence length="65" mass="7340">MSVAKSSELRTDTTPSELVNQVIRGKYHDKQRTPQECSVKAHGVEYSFRMAILCCDEGKFSEYPG</sequence>
<evidence type="ECO:0000313" key="1">
    <source>
        <dbReference type="EMBL" id="MBD2535448.1"/>
    </source>
</evidence>
<dbReference type="Proteomes" id="UP000623440">
    <property type="component" value="Unassembled WGS sequence"/>
</dbReference>
<name>A0ABR8E1U3_9NOSO</name>